<dbReference type="InterPro" id="IPR036569">
    <property type="entry name" value="RpiB_LacA_LacB_sf"/>
</dbReference>
<evidence type="ECO:0000256" key="8">
    <source>
        <dbReference type="ARBA" id="ARBA00032117"/>
    </source>
</evidence>
<evidence type="ECO:0000256" key="4">
    <source>
        <dbReference type="ARBA" id="ARBA00011738"/>
    </source>
</evidence>
<dbReference type="NCBIfam" id="TIGR00689">
    <property type="entry name" value="rpiB_lacA_lacB"/>
    <property type="match status" value="1"/>
</dbReference>
<dbReference type="PIRSF" id="PIRSF005384">
    <property type="entry name" value="RpiB_LacA_B"/>
    <property type="match status" value="1"/>
</dbReference>
<evidence type="ECO:0000256" key="1">
    <source>
        <dbReference type="ARBA" id="ARBA00001713"/>
    </source>
</evidence>
<comment type="subunit">
    <text evidence="4">Homodimer.</text>
</comment>
<name>A0ABV6UEX1_9ACTN</name>
<evidence type="ECO:0000313" key="9">
    <source>
        <dbReference type="EMBL" id="MFC1399995.1"/>
    </source>
</evidence>
<dbReference type="GO" id="GO:0004751">
    <property type="term" value="F:ribose-5-phosphate isomerase activity"/>
    <property type="evidence" value="ECO:0007669"/>
    <property type="project" value="UniProtKB-EC"/>
</dbReference>
<comment type="caution">
    <text evidence="9">The sequence shown here is derived from an EMBL/GenBank/DDBJ whole genome shotgun (WGS) entry which is preliminary data.</text>
</comment>
<accession>A0ABV6UEX1</accession>
<dbReference type="RefSeq" id="WP_030250596.1">
    <property type="nucleotide sequence ID" value="NZ_JBHEZZ010000001.1"/>
</dbReference>
<protein>
    <recommendedName>
        <fullName evidence="6">Ribose-5-phosphate isomerase B</fullName>
        <ecNumber evidence="5">5.3.1.6</ecNumber>
    </recommendedName>
    <alternativeName>
        <fullName evidence="8">Phosphoriboisomerase B</fullName>
    </alternativeName>
</protein>
<evidence type="ECO:0000313" key="10">
    <source>
        <dbReference type="Proteomes" id="UP001592528"/>
    </source>
</evidence>
<reference evidence="9 10" key="1">
    <citation type="submission" date="2024-09" db="EMBL/GenBank/DDBJ databases">
        <authorList>
            <person name="Lee S.D."/>
        </authorList>
    </citation>
    <scope>NUCLEOTIDE SEQUENCE [LARGE SCALE GENOMIC DNA]</scope>
    <source>
        <strain evidence="9 10">N1-5</strain>
    </source>
</reference>
<dbReference type="Gene3D" id="3.40.1400.10">
    <property type="entry name" value="Sugar-phosphate isomerase, RpiB/LacA/LacB"/>
    <property type="match status" value="1"/>
</dbReference>
<proteinExistence type="inferred from homology"/>
<evidence type="ECO:0000256" key="6">
    <source>
        <dbReference type="ARBA" id="ARBA00014007"/>
    </source>
</evidence>
<evidence type="ECO:0000256" key="5">
    <source>
        <dbReference type="ARBA" id="ARBA00011959"/>
    </source>
</evidence>
<evidence type="ECO:0000256" key="2">
    <source>
        <dbReference type="ARBA" id="ARBA00004988"/>
    </source>
</evidence>
<evidence type="ECO:0000256" key="7">
    <source>
        <dbReference type="ARBA" id="ARBA00023235"/>
    </source>
</evidence>
<keyword evidence="10" id="KW-1185">Reference proteome</keyword>
<dbReference type="PANTHER" id="PTHR30345:SF0">
    <property type="entry name" value="DNA DAMAGE-REPAIR_TOLERATION PROTEIN DRT102"/>
    <property type="match status" value="1"/>
</dbReference>
<sequence length="161" mass="17438">MRVYLGSDHAGYELKQHLVEWLTSAGHEPVDCGPQIYDAVDDYPPFILRAAERTAADPQALGIVIGGSGNGEAIAANKVKGVRAALAWSTETATLGRQHNNANVVSVGARMHSLDEATKFVEVFLATPFSEDPRHIRRIDMISEYETTGELPPVPAHHPQG</sequence>
<comment type="pathway">
    <text evidence="2">Carbohydrate degradation; pentose phosphate pathway; D-ribose 5-phosphate from D-ribulose 5-phosphate (non-oxidative stage): step 1/1.</text>
</comment>
<dbReference type="Pfam" id="PF02502">
    <property type="entry name" value="LacAB_rpiB"/>
    <property type="match status" value="1"/>
</dbReference>
<dbReference type="NCBIfam" id="TIGR02133">
    <property type="entry name" value="RPI_actino"/>
    <property type="match status" value="1"/>
</dbReference>
<dbReference type="NCBIfam" id="NF004051">
    <property type="entry name" value="PRK05571.1"/>
    <property type="match status" value="1"/>
</dbReference>
<comment type="catalytic activity">
    <reaction evidence="1">
        <text>aldehydo-D-ribose 5-phosphate = D-ribulose 5-phosphate</text>
        <dbReference type="Rhea" id="RHEA:14657"/>
        <dbReference type="ChEBI" id="CHEBI:58121"/>
        <dbReference type="ChEBI" id="CHEBI:58273"/>
        <dbReference type="EC" id="5.3.1.6"/>
    </reaction>
</comment>
<dbReference type="EMBL" id="JBHEZZ010000001">
    <property type="protein sequence ID" value="MFC1399995.1"/>
    <property type="molecule type" value="Genomic_DNA"/>
</dbReference>
<dbReference type="Proteomes" id="UP001592528">
    <property type="component" value="Unassembled WGS sequence"/>
</dbReference>
<comment type="similarity">
    <text evidence="3">Belongs to the LacAB/RpiB family.</text>
</comment>
<dbReference type="InterPro" id="IPR011860">
    <property type="entry name" value="Rib-5-P_Isoase_Actino"/>
</dbReference>
<gene>
    <name evidence="9" type="ORF">ACEZDJ_01660</name>
</gene>
<dbReference type="SUPFAM" id="SSF89623">
    <property type="entry name" value="Ribose/Galactose isomerase RpiB/AlsB"/>
    <property type="match status" value="1"/>
</dbReference>
<evidence type="ECO:0000256" key="3">
    <source>
        <dbReference type="ARBA" id="ARBA00008754"/>
    </source>
</evidence>
<keyword evidence="7 9" id="KW-0413">Isomerase</keyword>
<dbReference type="EC" id="5.3.1.6" evidence="5"/>
<dbReference type="InterPro" id="IPR003500">
    <property type="entry name" value="RpiB_LacA_LacB"/>
</dbReference>
<dbReference type="PANTHER" id="PTHR30345">
    <property type="entry name" value="RIBOSE-5-PHOSPHATE ISOMERASE B"/>
    <property type="match status" value="1"/>
</dbReference>
<organism evidence="9 10">
    <name type="scientific">Streptacidiphilus cavernicola</name>
    <dbReference type="NCBI Taxonomy" id="3342716"/>
    <lineage>
        <taxon>Bacteria</taxon>
        <taxon>Bacillati</taxon>
        <taxon>Actinomycetota</taxon>
        <taxon>Actinomycetes</taxon>
        <taxon>Kitasatosporales</taxon>
        <taxon>Streptomycetaceae</taxon>
        <taxon>Streptacidiphilus</taxon>
    </lineage>
</organism>